<sequence length="99" mass="11626">MRVAFIGGGTSGDVEQSKEPMWQVERENTRKMQVLMEYRLSHGIPLGNYDVIETYNLMVMKINKEFKIFYVLEGMSKDDILEHLYSCWDKSDTIGYDFD</sequence>
<gene>
    <name evidence="1" type="ORF">B9T28_04865</name>
</gene>
<dbReference type="EMBL" id="NEGB01000002">
    <property type="protein sequence ID" value="OTG66583.1"/>
    <property type="molecule type" value="Genomic_DNA"/>
</dbReference>
<dbReference type="Proteomes" id="UP000242765">
    <property type="component" value="Unassembled WGS sequence"/>
</dbReference>
<protein>
    <submittedName>
        <fullName evidence="1">Uncharacterized protein</fullName>
    </submittedName>
</protein>
<accession>A0A1Y3CKA9</accession>
<evidence type="ECO:0000313" key="2">
    <source>
        <dbReference type="Proteomes" id="UP000242765"/>
    </source>
</evidence>
<reference evidence="1 2" key="1">
    <citation type="submission" date="2017-04" db="EMBL/GenBank/DDBJ databases">
        <title>High diversity of culturable Acinetobacter species in natural soil and water ecosystems.</title>
        <authorList>
            <person name="Nemec A."/>
            <person name="Radolfova-Krizova L."/>
        </authorList>
    </citation>
    <scope>NUCLEOTIDE SEQUENCE [LARGE SCALE GENOMIC DNA]</scope>
    <source>
        <strain evidence="1 2">ANC 4999</strain>
    </source>
</reference>
<name>A0A1Y3CKA9_9GAMM</name>
<comment type="caution">
    <text evidence="1">The sequence shown here is derived from an EMBL/GenBank/DDBJ whole genome shotgun (WGS) entry which is preliminary data.</text>
</comment>
<proteinExistence type="predicted"/>
<keyword evidence="2" id="KW-1185">Reference proteome</keyword>
<evidence type="ECO:0000313" key="1">
    <source>
        <dbReference type="EMBL" id="OTG66583.1"/>
    </source>
</evidence>
<dbReference type="RefSeq" id="WP_086202829.1">
    <property type="nucleotide sequence ID" value="NZ_NEGB01000002.1"/>
</dbReference>
<dbReference type="AlphaFoldDB" id="A0A1Y3CKA9"/>
<organism evidence="1 2">
    <name type="scientific">Acinetobacter silvestris</name>
    <dbReference type="NCBI Taxonomy" id="1977882"/>
    <lineage>
        <taxon>Bacteria</taxon>
        <taxon>Pseudomonadati</taxon>
        <taxon>Pseudomonadota</taxon>
        <taxon>Gammaproteobacteria</taxon>
        <taxon>Moraxellales</taxon>
        <taxon>Moraxellaceae</taxon>
        <taxon>Acinetobacter</taxon>
    </lineage>
</organism>